<dbReference type="InterPro" id="IPR001867">
    <property type="entry name" value="OmpR/PhoB-type_DNA-bd"/>
</dbReference>
<dbReference type="RefSeq" id="WP_379515860.1">
    <property type="nucleotide sequence ID" value="NZ_JBHSPA010000024.1"/>
</dbReference>
<proteinExistence type="predicted"/>
<dbReference type="Pfam" id="PF00072">
    <property type="entry name" value="Response_reg"/>
    <property type="match status" value="1"/>
</dbReference>
<keyword evidence="7" id="KW-1185">Reference proteome</keyword>
<dbReference type="SMART" id="SM00862">
    <property type="entry name" value="Trans_reg_C"/>
    <property type="match status" value="1"/>
</dbReference>
<evidence type="ECO:0000259" key="5">
    <source>
        <dbReference type="PROSITE" id="PS51755"/>
    </source>
</evidence>
<feature type="modified residue" description="4-aspartylphosphate" evidence="2">
    <location>
        <position position="57"/>
    </location>
</feature>
<dbReference type="InterPro" id="IPR036388">
    <property type="entry name" value="WH-like_DNA-bd_sf"/>
</dbReference>
<dbReference type="InterPro" id="IPR011006">
    <property type="entry name" value="CheY-like_superfamily"/>
</dbReference>
<comment type="caution">
    <text evidence="6">The sequence shown here is derived from an EMBL/GenBank/DDBJ whole genome shotgun (WGS) entry which is preliminary data.</text>
</comment>
<sequence>MIGELLSVAIAEDDLPLRALIARGLREEGFDVSVSVPTGSALLHSVQQVPPDLLVIDIGLPDADGRDVVMALRARRIQAPVLLLTARDGLQDLLSGFRAGADDYLVKPFAFAELTVRLHALARRAAPAPPIGGLRLDPASHGITDGWHTVRLTPTEFRLLAPMMARTGEVVRRHALIAAAWPDGAIVHDNTLDSYITRLRRKLAEFSAEATITAARGIGYRFS</sequence>
<feature type="domain" description="Response regulatory" evidence="4">
    <location>
        <begin position="7"/>
        <end position="122"/>
    </location>
</feature>
<evidence type="ECO:0000256" key="3">
    <source>
        <dbReference type="PROSITE-ProRule" id="PRU01091"/>
    </source>
</evidence>
<organism evidence="6 7">
    <name type="scientific">Nonomuraea insulae</name>
    <dbReference type="NCBI Taxonomy" id="1616787"/>
    <lineage>
        <taxon>Bacteria</taxon>
        <taxon>Bacillati</taxon>
        <taxon>Actinomycetota</taxon>
        <taxon>Actinomycetes</taxon>
        <taxon>Streptosporangiales</taxon>
        <taxon>Streptosporangiaceae</taxon>
        <taxon>Nonomuraea</taxon>
    </lineage>
</organism>
<dbReference type="Proteomes" id="UP001596058">
    <property type="component" value="Unassembled WGS sequence"/>
</dbReference>
<evidence type="ECO:0000256" key="2">
    <source>
        <dbReference type="PROSITE-ProRule" id="PRU00169"/>
    </source>
</evidence>
<dbReference type="Pfam" id="PF00486">
    <property type="entry name" value="Trans_reg_C"/>
    <property type="match status" value="1"/>
</dbReference>
<evidence type="ECO:0000313" key="7">
    <source>
        <dbReference type="Proteomes" id="UP001596058"/>
    </source>
</evidence>
<keyword evidence="1 3" id="KW-0238">DNA-binding</keyword>
<gene>
    <name evidence="6" type="ORF">ACFPZ3_20970</name>
</gene>
<evidence type="ECO:0000259" key="4">
    <source>
        <dbReference type="PROSITE" id="PS50110"/>
    </source>
</evidence>
<accession>A0ABW1CNT6</accession>
<feature type="domain" description="OmpR/PhoB-type" evidence="5">
    <location>
        <begin position="126"/>
        <end position="223"/>
    </location>
</feature>
<dbReference type="PROSITE" id="PS51755">
    <property type="entry name" value="OMPR_PHOB"/>
    <property type="match status" value="1"/>
</dbReference>
<dbReference type="InterPro" id="IPR001789">
    <property type="entry name" value="Sig_transdc_resp-reg_receiver"/>
</dbReference>
<dbReference type="InterPro" id="IPR016032">
    <property type="entry name" value="Sig_transdc_resp-reg_C-effctor"/>
</dbReference>
<dbReference type="SUPFAM" id="SSF46894">
    <property type="entry name" value="C-terminal effector domain of the bipartite response regulators"/>
    <property type="match status" value="1"/>
</dbReference>
<name>A0ABW1CNT6_9ACTN</name>
<dbReference type="Gene3D" id="1.10.10.10">
    <property type="entry name" value="Winged helix-like DNA-binding domain superfamily/Winged helix DNA-binding domain"/>
    <property type="match status" value="1"/>
</dbReference>
<dbReference type="Gene3D" id="3.40.50.2300">
    <property type="match status" value="1"/>
</dbReference>
<dbReference type="PROSITE" id="PS50110">
    <property type="entry name" value="RESPONSE_REGULATORY"/>
    <property type="match status" value="1"/>
</dbReference>
<dbReference type="PANTHER" id="PTHR48111">
    <property type="entry name" value="REGULATOR OF RPOS"/>
    <property type="match status" value="1"/>
</dbReference>
<dbReference type="SUPFAM" id="SSF52172">
    <property type="entry name" value="CheY-like"/>
    <property type="match status" value="1"/>
</dbReference>
<feature type="DNA-binding region" description="OmpR/PhoB-type" evidence="3">
    <location>
        <begin position="126"/>
        <end position="223"/>
    </location>
</feature>
<dbReference type="SMART" id="SM00448">
    <property type="entry name" value="REC"/>
    <property type="match status" value="1"/>
</dbReference>
<evidence type="ECO:0000313" key="6">
    <source>
        <dbReference type="EMBL" id="MFC5826345.1"/>
    </source>
</evidence>
<reference evidence="7" key="1">
    <citation type="journal article" date="2019" name="Int. J. Syst. Evol. Microbiol.">
        <title>The Global Catalogue of Microorganisms (GCM) 10K type strain sequencing project: providing services to taxonomists for standard genome sequencing and annotation.</title>
        <authorList>
            <consortium name="The Broad Institute Genomics Platform"/>
            <consortium name="The Broad Institute Genome Sequencing Center for Infectious Disease"/>
            <person name="Wu L."/>
            <person name="Ma J."/>
        </authorList>
    </citation>
    <scope>NUCLEOTIDE SEQUENCE [LARGE SCALE GENOMIC DNA]</scope>
    <source>
        <strain evidence="7">CCUG 53903</strain>
    </source>
</reference>
<dbReference type="CDD" id="cd00383">
    <property type="entry name" value="trans_reg_C"/>
    <property type="match status" value="1"/>
</dbReference>
<evidence type="ECO:0000256" key="1">
    <source>
        <dbReference type="ARBA" id="ARBA00023125"/>
    </source>
</evidence>
<dbReference type="EMBL" id="JBHSPA010000024">
    <property type="protein sequence ID" value="MFC5826345.1"/>
    <property type="molecule type" value="Genomic_DNA"/>
</dbReference>
<keyword evidence="2" id="KW-0597">Phosphoprotein</keyword>
<protein>
    <submittedName>
        <fullName evidence="6">Response regulator transcription factor</fullName>
    </submittedName>
</protein>
<dbReference type="InterPro" id="IPR039420">
    <property type="entry name" value="WalR-like"/>
</dbReference>
<dbReference type="PANTHER" id="PTHR48111:SF37">
    <property type="entry name" value="RESPONSE REGULATOR PROTEIN CARR"/>
    <property type="match status" value="1"/>
</dbReference>